<gene>
    <name evidence="2" type="ORF">JVT61DRAFT_12567</name>
</gene>
<reference evidence="2" key="1">
    <citation type="submission" date="2021-03" db="EMBL/GenBank/DDBJ databases">
        <title>Evolutionary innovations through gain and loss of genes in the ectomycorrhizal Boletales.</title>
        <authorList>
            <person name="Wu G."/>
            <person name="Miyauchi S."/>
            <person name="Morin E."/>
            <person name="Yang Z.-L."/>
            <person name="Xu J."/>
            <person name="Martin F.M."/>
        </authorList>
    </citation>
    <scope>NUCLEOTIDE SEQUENCE</scope>
    <source>
        <strain evidence="2">BR01</strain>
    </source>
</reference>
<evidence type="ECO:0000313" key="2">
    <source>
        <dbReference type="EMBL" id="KAG6370046.1"/>
    </source>
</evidence>
<evidence type="ECO:0000313" key="3">
    <source>
        <dbReference type="Proteomes" id="UP000683000"/>
    </source>
</evidence>
<organism evidence="2 3">
    <name type="scientific">Boletus reticuloceps</name>
    <dbReference type="NCBI Taxonomy" id="495285"/>
    <lineage>
        <taxon>Eukaryota</taxon>
        <taxon>Fungi</taxon>
        <taxon>Dikarya</taxon>
        <taxon>Basidiomycota</taxon>
        <taxon>Agaricomycotina</taxon>
        <taxon>Agaricomycetes</taxon>
        <taxon>Agaricomycetidae</taxon>
        <taxon>Boletales</taxon>
        <taxon>Boletineae</taxon>
        <taxon>Boletaceae</taxon>
        <taxon>Boletoideae</taxon>
        <taxon>Boletus</taxon>
    </lineage>
</organism>
<feature type="region of interest" description="Disordered" evidence="1">
    <location>
        <begin position="1"/>
        <end position="43"/>
    </location>
</feature>
<evidence type="ECO:0000256" key="1">
    <source>
        <dbReference type="SAM" id="MobiDB-lite"/>
    </source>
</evidence>
<name>A0A8I2YDS4_9AGAM</name>
<dbReference type="Proteomes" id="UP000683000">
    <property type="component" value="Unassembled WGS sequence"/>
</dbReference>
<accession>A0A8I2YDS4</accession>
<proteinExistence type="predicted"/>
<sequence length="69" mass="7560">MDDWTGQDDADEEDDEEEDPRSRKSSKKKATGVIIESKGQAKATPASCQALHKRVSSNCIARTGGRFYG</sequence>
<comment type="caution">
    <text evidence="2">The sequence shown here is derived from an EMBL/GenBank/DDBJ whole genome shotgun (WGS) entry which is preliminary data.</text>
</comment>
<feature type="compositionally biased region" description="Acidic residues" evidence="1">
    <location>
        <begin position="1"/>
        <end position="19"/>
    </location>
</feature>
<dbReference type="EMBL" id="JAGFBS010000058">
    <property type="protein sequence ID" value="KAG6370046.1"/>
    <property type="molecule type" value="Genomic_DNA"/>
</dbReference>
<protein>
    <submittedName>
        <fullName evidence="2">Uncharacterized protein</fullName>
    </submittedName>
</protein>
<keyword evidence="3" id="KW-1185">Reference proteome</keyword>
<dbReference type="AlphaFoldDB" id="A0A8I2YDS4"/>